<accession>A0A388K2K6</accession>
<keyword evidence="3" id="KW-1185">Reference proteome</keyword>
<evidence type="ECO:0000313" key="2">
    <source>
        <dbReference type="EMBL" id="GBG64292.1"/>
    </source>
</evidence>
<comment type="caution">
    <text evidence="2">The sequence shown here is derived from an EMBL/GenBank/DDBJ whole genome shotgun (WGS) entry which is preliminary data.</text>
</comment>
<gene>
    <name evidence="2" type="ORF">CBR_g41211</name>
</gene>
<dbReference type="Gramene" id="GBG64292">
    <property type="protein sequence ID" value="GBG64292"/>
    <property type="gene ID" value="CBR_g41211"/>
</dbReference>
<sequence length="208" mass="23364">MVFHTTLDMDMKLPVWFVGADIEDKHENDELASYQEAILQRLVATFTSAVNMAEGIDGGRVSYDWLKNIADAMRIMLAATMWLMRMSGDDLLAHYDAWFFIQLTAKPMLVASMHRSFDARRHILQAATVVTDKLAKLPMTLVDPPFYIPDWASCGITFSNDTTLPSPMDAKKLGWLGTGPSDEEEEHKADEEADAGGLMKRPWHPSLT</sequence>
<name>A0A388K2K6_CHABU</name>
<feature type="region of interest" description="Disordered" evidence="1">
    <location>
        <begin position="175"/>
        <end position="208"/>
    </location>
</feature>
<dbReference type="EMBL" id="BFEA01000048">
    <property type="protein sequence ID" value="GBG64292.1"/>
    <property type="molecule type" value="Genomic_DNA"/>
</dbReference>
<dbReference type="Proteomes" id="UP000265515">
    <property type="component" value="Unassembled WGS sequence"/>
</dbReference>
<dbReference type="AlphaFoldDB" id="A0A388K2K6"/>
<evidence type="ECO:0000313" key="3">
    <source>
        <dbReference type="Proteomes" id="UP000265515"/>
    </source>
</evidence>
<evidence type="ECO:0000256" key="1">
    <source>
        <dbReference type="SAM" id="MobiDB-lite"/>
    </source>
</evidence>
<organism evidence="2 3">
    <name type="scientific">Chara braunii</name>
    <name type="common">Braun's stonewort</name>
    <dbReference type="NCBI Taxonomy" id="69332"/>
    <lineage>
        <taxon>Eukaryota</taxon>
        <taxon>Viridiplantae</taxon>
        <taxon>Streptophyta</taxon>
        <taxon>Charophyceae</taxon>
        <taxon>Charales</taxon>
        <taxon>Characeae</taxon>
        <taxon>Chara</taxon>
    </lineage>
</organism>
<proteinExistence type="predicted"/>
<reference evidence="2 3" key="1">
    <citation type="journal article" date="2018" name="Cell">
        <title>The Chara Genome: Secondary Complexity and Implications for Plant Terrestrialization.</title>
        <authorList>
            <person name="Nishiyama T."/>
            <person name="Sakayama H."/>
            <person name="Vries J.D."/>
            <person name="Buschmann H."/>
            <person name="Saint-Marcoux D."/>
            <person name="Ullrich K.K."/>
            <person name="Haas F.B."/>
            <person name="Vanderstraeten L."/>
            <person name="Becker D."/>
            <person name="Lang D."/>
            <person name="Vosolsobe S."/>
            <person name="Rombauts S."/>
            <person name="Wilhelmsson P.K.I."/>
            <person name="Janitza P."/>
            <person name="Kern R."/>
            <person name="Heyl A."/>
            <person name="Rumpler F."/>
            <person name="Villalobos L.I.A.C."/>
            <person name="Clay J.M."/>
            <person name="Skokan R."/>
            <person name="Toyoda A."/>
            <person name="Suzuki Y."/>
            <person name="Kagoshima H."/>
            <person name="Schijlen E."/>
            <person name="Tajeshwar N."/>
            <person name="Catarino B."/>
            <person name="Hetherington A.J."/>
            <person name="Saltykova A."/>
            <person name="Bonnot C."/>
            <person name="Breuninger H."/>
            <person name="Symeonidi A."/>
            <person name="Radhakrishnan G.V."/>
            <person name="Van Nieuwerburgh F."/>
            <person name="Deforce D."/>
            <person name="Chang C."/>
            <person name="Karol K.G."/>
            <person name="Hedrich R."/>
            <person name="Ulvskov P."/>
            <person name="Glockner G."/>
            <person name="Delwiche C.F."/>
            <person name="Petrasek J."/>
            <person name="Van de Peer Y."/>
            <person name="Friml J."/>
            <person name="Beilby M."/>
            <person name="Dolan L."/>
            <person name="Kohara Y."/>
            <person name="Sugano S."/>
            <person name="Fujiyama A."/>
            <person name="Delaux P.-M."/>
            <person name="Quint M."/>
            <person name="TheiBen G."/>
            <person name="Hagemann M."/>
            <person name="Harholt J."/>
            <person name="Dunand C."/>
            <person name="Zachgo S."/>
            <person name="Langdale J."/>
            <person name="Maumus F."/>
            <person name="Straeten D.V.D."/>
            <person name="Gould S.B."/>
            <person name="Rensing S.A."/>
        </authorList>
    </citation>
    <scope>NUCLEOTIDE SEQUENCE [LARGE SCALE GENOMIC DNA]</scope>
    <source>
        <strain evidence="2 3">S276</strain>
    </source>
</reference>
<protein>
    <submittedName>
        <fullName evidence="2">Uncharacterized protein</fullName>
    </submittedName>
</protein>